<organism evidence="3 4">
    <name type="scientific">Dioscorea cayennensis subsp. rotundata</name>
    <name type="common">White Guinea yam</name>
    <name type="synonym">Dioscorea rotundata</name>
    <dbReference type="NCBI Taxonomy" id="55577"/>
    <lineage>
        <taxon>Eukaryota</taxon>
        <taxon>Viridiplantae</taxon>
        <taxon>Streptophyta</taxon>
        <taxon>Embryophyta</taxon>
        <taxon>Tracheophyta</taxon>
        <taxon>Spermatophyta</taxon>
        <taxon>Magnoliopsida</taxon>
        <taxon>Liliopsida</taxon>
        <taxon>Dioscoreales</taxon>
        <taxon>Dioscoreaceae</taxon>
        <taxon>Dioscorea</taxon>
    </lineage>
</organism>
<dbReference type="Pfam" id="PF13963">
    <property type="entry name" value="Transpos_assoc"/>
    <property type="match status" value="1"/>
</dbReference>
<gene>
    <name evidence="4" type="primary">LOC120266454</name>
</gene>
<evidence type="ECO:0000313" key="3">
    <source>
        <dbReference type="Proteomes" id="UP001515500"/>
    </source>
</evidence>
<feature type="compositionally biased region" description="Polar residues" evidence="1">
    <location>
        <begin position="146"/>
        <end position="165"/>
    </location>
</feature>
<evidence type="ECO:0000259" key="2">
    <source>
        <dbReference type="Pfam" id="PF13963"/>
    </source>
</evidence>
<dbReference type="Proteomes" id="UP001515500">
    <property type="component" value="Chromosome 8"/>
</dbReference>
<dbReference type="GeneID" id="120266454"/>
<dbReference type="InterPro" id="IPR029480">
    <property type="entry name" value="Transpos_assoc"/>
</dbReference>
<feature type="domain" description="Transposase-associated" evidence="2">
    <location>
        <begin position="3"/>
        <end position="71"/>
    </location>
</feature>
<dbReference type="AlphaFoldDB" id="A0AB40BRB5"/>
<dbReference type="RefSeq" id="XP_039130016.1">
    <property type="nucleotide sequence ID" value="XM_039274082.1"/>
</dbReference>
<evidence type="ECO:0000313" key="4">
    <source>
        <dbReference type="RefSeq" id="XP_039130016.1"/>
    </source>
</evidence>
<sequence length="194" mass="22102">MDKSWKELIKGRRVDEMEEKVTKFFFHVFVRPSRDRDGKLWCPCFKCGSVKRVPKREAFDHVICDGFLQGLEVKVQRLKAEVQVLKQSLTTVISLFEKQFPGENEEILNTIASMINQKAPEASGTQQMPCGNDHLPESSHRVKQNALRNASGTQQTPNGNNHSPVSSHLANHFRYLPLVAYSVGVLFCIYKLRS</sequence>
<protein>
    <submittedName>
        <fullName evidence="4">Uncharacterized protein LOC120266454</fullName>
    </submittedName>
</protein>
<accession>A0AB40BRB5</accession>
<evidence type="ECO:0000256" key="1">
    <source>
        <dbReference type="SAM" id="MobiDB-lite"/>
    </source>
</evidence>
<feature type="region of interest" description="Disordered" evidence="1">
    <location>
        <begin position="122"/>
        <end position="165"/>
    </location>
</feature>
<reference evidence="4" key="1">
    <citation type="submission" date="2025-08" db="UniProtKB">
        <authorList>
            <consortium name="RefSeq"/>
        </authorList>
    </citation>
    <scope>IDENTIFICATION</scope>
</reference>
<keyword evidence="3" id="KW-1185">Reference proteome</keyword>
<proteinExistence type="predicted"/>
<name>A0AB40BRB5_DIOCR</name>